<keyword evidence="7 9" id="KW-0413">Isomerase</keyword>
<dbReference type="SUPFAM" id="SSF54534">
    <property type="entry name" value="FKBP-like"/>
    <property type="match status" value="1"/>
</dbReference>
<keyword evidence="14" id="KW-1185">Reference proteome</keyword>
<dbReference type="InterPro" id="IPR046357">
    <property type="entry name" value="PPIase_dom_sf"/>
</dbReference>
<evidence type="ECO:0000256" key="3">
    <source>
        <dbReference type="ARBA" id="ARBA00006577"/>
    </source>
</evidence>
<dbReference type="KEGG" id="hna:Hneap_0305"/>
<keyword evidence="6" id="KW-0143">Chaperone</keyword>
<dbReference type="PANTHER" id="PTHR47861">
    <property type="entry name" value="FKBP-TYPE PEPTIDYL-PROLYL CIS-TRANS ISOMERASE SLYD"/>
    <property type="match status" value="1"/>
</dbReference>
<evidence type="ECO:0000256" key="5">
    <source>
        <dbReference type="ARBA" id="ARBA00023110"/>
    </source>
</evidence>
<dbReference type="GO" id="GO:0003755">
    <property type="term" value="F:peptidyl-prolyl cis-trans isomerase activity"/>
    <property type="evidence" value="ECO:0007669"/>
    <property type="project" value="UniProtKB-UniRule"/>
</dbReference>
<dbReference type="STRING" id="555778.Hneap_0305"/>
<dbReference type="HOGENOM" id="CLU_098197_1_0_6"/>
<feature type="region of interest" description="Disordered" evidence="11">
    <location>
        <begin position="167"/>
        <end position="186"/>
    </location>
</feature>
<accession>D0KXF4</accession>
<feature type="domain" description="PPIase FKBP-type" evidence="12">
    <location>
        <begin position="6"/>
        <end position="93"/>
    </location>
</feature>
<gene>
    <name evidence="13" type="ordered locus">Hneap_0305</name>
</gene>
<organism evidence="13 14">
    <name type="scientific">Halothiobacillus neapolitanus (strain ATCC 23641 / DSM 15147 / CIP 104769 / NCIMB 8539 / c2)</name>
    <name type="common">Thiobacillus neapolitanus</name>
    <dbReference type="NCBI Taxonomy" id="555778"/>
    <lineage>
        <taxon>Bacteria</taxon>
        <taxon>Pseudomonadati</taxon>
        <taxon>Pseudomonadota</taxon>
        <taxon>Gammaproteobacteria</taxon>
        <taxon>Chromatiales</taxon>
        <taxon>Halothiobacillaceae</taxon>
        <taxon>Halothiobacillus</taxon>
    </lineage>
</organism>
<dbReference type="Proteomes" id="UP000009102">
    <property type="component" value="Chromosome"/>
</dbReference>
<dbReference type="EMBL" id="CP001801">
    <property type="protein sequence ID" value="ACX95168.1"/>
    <property type="molecule type" value="Genomic_DNA"/>
</dbReference>
<sequence>MQIEKNVVARLNYVLKDDDGAIIDATQTRVFEYIHGFGNLIPALENQLSGKKEGDRCQITIEPEDAYGLHDETAVIKVPRSRFDPAVELVEGNMVETLGPEGRIEMLILSVDGDEVTVDLNHPLAGLRLHFDVEVGGLRMGHPDEIKHGRVHPGGHHLMVGDSTYMGDWEGGPEVDSTKEQGETRG</sequence>
<keyword evidence="4" id="KW-0963">Cytoplasm</keyword>
<comment type="subcellular location">
    <subcellularLocation>
        <location evidence="2">Cytoplasm</location>
    </subcellularLocation>
</comment>
<evidence type="ECO:0000256" key="6">
    <source>
        <dbReference type="ARBA" id="ARBA00023186"/>
    </source>
</evidence>
<dbReference type="Pfam" id="PF00254">
    <property type="entry name" value="FKBP_C"/>
    <property type="match status" value="1"/>
</dbReference>
<evidence type="ECO:0000256" key="1">
    <source>
        <dbReference type="ARBA" id="ARBA00000971"/>
    </source>
</evidence>
<dbReference type="OrthoDB" id="9808891at2"/>
<evidence type="ECO:0000256" key="11">
    <source>
        <dbReference type="SAM" id="MobiDB-lite"/>
    </source>
</evidence>
<dbReference type="EC" id="5.2.1.8" evidence="10"/>
<comment type="similarity">
    <text evidence="3 10">Belongs to the FKBP-type PPIase family.</text>
</comment>
<dbReference type="GO" id="GO:0042026">
    <property type="term" value="P:protein refolding"/>
    <property type="evidence" value="ECO:0007669"/>
    <property type="project" value="UniProtKB-ARBA"/>
</dbReference>
<name>D0KXF4_HALNC</name>
<reference evidence="13 14" key="1">
    <citation type="submission" date="2009-10" db="EMBL/GenBank/DDBJ databases">
        <title>Complete sequence of Halothiobacillus neapolitanus c2.</title>
        <authorList>
            <consortium name="US DOE Joint Genome Institute"/>
            <person name="Lucas S."/>
            <person name="Copeland A."/>
            <person name="Lapidus A."/>
            <person name="Glavina del Rio T."/>
            <person name="Tice H."/>
            <person name="Bruce D."/>
            <person name="Goodwin L."/>
            <person name="Pitluck S."/>
            <person name="Davenport K."/>
            <person name="Brettin T."/>
            <person name="Detter J.C."/>
            <person name="Han C."/>
            <person name="Tapia R."/>
            <person name="Larimer F."/>
            <person name="Land M."/>
            <person name="Hauser L."/>
            <person name="Kyrpides N."/>
            <person name="Mikhailova N."/>
            <person name="Kerfeld C."/>
            <person name="Cannon G."/>
            <person name="Heinhort S."/>
        </authorList>
    </citation>
    <scope>NUCLEOTIDE SEQUENCE [LARGE SCALE GENOMIC DNA]</scope>
    <source>
        <strain evidence="14">ATCC 23641 / c2</strain>
    </source>
</reference>
<protein>
    <recommendedName>
        <fullName evidence="10">Peptidyl-prolyl cis-trans isomerase</fullName>
        <ecNumber evidence="10">5.2.1.8</ecNumber>
    </recommendedName>
</protein>
<evidence type="ECO:0000259" key="12">
    <source>
        <dbReference type="PROSITE" id="PS50059"/>
    </source>
</evidence>
<evidence type="ECO:0000256" key="10">
    <source>
        <dbReference type="RuleBase" id="RU003915"/>
    </source>
</evidence>
<dbReference type="PROSITE" id="PS50059">
    <property type="entry name" value="FKBP_PPIASE"/>
    <property type="match status" value="1"/>
</dbReference>
<dbReference type="InterPro" id="IPR001179">
    <property type="entry name" value="PPIase_FKBP_dom"/>
</dbReference>
<evidence type="ECO:0000256" key="8">
    <source>
        <dbReference type="ARBA" id="ARBA00037071"/>
    </source>
</evidence>
<dbReference type="Gene3D" id="3.10.50.40">
    <property type="match status" value="1"/>
</dbReference>
<proteinExistence type="inferred from homology"/>
<comment type="function">
    <text evidence="8">Also involved in hydrogenase metallocenter assembly, probably by participating in the nickel insertion step. This function in hydrogenase biosynthesis requires chaperone activity and the presence of the metal-binding domain, but not PPIase activity.</text>
</comment>
<dbReference type="PANTHER" id="PTHR47861:SF3">
    <property type="entry name" value="FKBP-TYPE PEPTIDYL-PROLYL CIS-TRANS ISOMERASE SLYD"/>
    <property type="match status" value="1"/>
</dbReference>
<evidence type="ECO:0000313" key="13">
    <source>
        <dbReference type="EMBL" id="ACX95168.1"/>
    </source>
</evidence>
<evidence type="ECO:0000256" key="9">
    <source>
        <dbReference type="PROSITE-ProRule" id="PRU00277"/>
    </source>
</evidence>
<dbReference type="eggNOG" id="COG1047">
    <property type="taxonomic scope" value="Bacteria"/>
</dbReference>
<evidence type="ECO:0000256" key="2">
    <source>
        <dbReference type="ARBA" id="ARBA00004496"/>
    </source>
</evidence>
<dbReference type="GO" id="GO:0005737">
    <property type="term" value="C:cytoplasm"/>
    <property type="evidence" value="ECO:0007669"/>
    <property type="project" value="UniProtKB-SubCell"/>
</dbReference>
<keyword evidence="5 9" id="KW-0697">Rotamase</keyword>
<evidence type="ECO:0000313" key="14">
    <source>
        <dbReference type="Proteomes" id="UP000009102"/>
    </source>
</evidence>
<comment type="catalytic activity">
    <reaction evidence="1 9 10">
        <text>[protein]-peptidylproline (omega=180) = [protein]-peptidylproline (omega=0)</text>
        <dbReference type="Rhea" id="RHEA:16237"/>
        <dbReference type="Rhea" id="RHEA-COMP:10747"/>
        <dbReference type="Rhea" id="RHEA-COMP:10748"/>
        <dbReference type="ChEBI" id="CHEBI:83833"/>
        <dbReference type="ChEBI" id="CHEBI:83834"/>
        <dbReference type="EC" id="5.2.1.8"/>
    </reaction>
</comment>
<feature type="compositionally biased region" description="Basic and acidic residues" evidence="11">
    <location>
        <begin position="176"/>
        <end position="186"/>
    </location>
</feature>
<evidence type="ECO:0000256" key="7">
    <source>
        <dbReference type="ARBA" id="ARBA00023235"/>
    </source>
</evidence>
<dbReference type="RefSeq" id="WP_012823204.1">
    <property type="nucleotide sequence ID" value="NC_013422.1"/>
</dbReference>
<dbReference type="AlphaFoldDB" id="D0KXF4"/>
<evidence type="ECO:0000256" key="4">
    <source>
        <dbReference type="ARBA" id="ARBA00022490"/>
    </source>
</evidence>